<dbReference type="SUPFAM" id="SSF52540">
    <property type="entry name" value="P-loop containing nucleoside triphosphate hydrolases"/>
    <property type="match status" value="1"/>
</dbReference>
<dbReference type="PANTHER" id="PTHR11630:SF47">
    <property type="entry name" value="DNA HELICASE MCM8"/>
    <property type="match status" value="1"/>
</dbReference>
<evidence type="ECO:0000256" key="2">
    <source>
        <dbReference type="ARBA" id="ARBA00022840"/>
    </source>
</evidence>
<dbReference type="PRINTS" id="PR01657">
    <property type="entry name" value="MCMFAMILY"/>
</dbReference>
<proteinExistence type="inferred from homology"/>
<feature type="domain" description="MCM C-terminal AAA(+) ATPase" evidence="6">
    <location>
        <begin position="356"/>
        <end position="563"/>
    </location>
</feature>
<dbReference type="InterPro" id="IPR033762">
    <property type="entry name" value="MCM_OB"/>
</dbReference>
<gene>
    <name evidence="7" type="ORF">K7432_016682</name>
</gene>
<feature type="region of interest" description="Disordered" evidence="4">
    <location>
        <begin position="1"/>
        <end position="24"/>
    </location>
</feature>
<dbReference type="SUPFAM" id="SSF50249">
    <property type="entry name" value="Nucleic acid-binding proteins"/>
    <property type="match status" value="1"/>
</dbReference>
<dbReference type="PANTHER" id="PTHR11630">
    <property type="entry name" value="DNA REPLICATION LICENSING FACTOR MCM FAMILY MEMBER"/>
    <property type="match status" value="1"/>
</dbReference>
<evidence type="ECO:0000256" key="5">
    <source>
        <dbReference type="SAM" id="Phobius"/>
    </source>
</evidence>
<protein>
    <recommendedName>
        <fullName evidence="6">MCM C-terminal AAA(+) ATPase domain-containing protein</fullName>
    </recommendedName>
</protein>
<evidence type="ECO:0000313" key="8">
    <source>
        <dbReference type="Proteomes" id="UP001479436"/>
    </source>
</evidence>
<dbReference type="InterPro" id="IPR027417">
    <property type="entry name" value="P-loop_NTPase"/>
</dbReference>
<dbReference type="InterPro" id="IPR031327">
    <property type="entry name" value="MCM"/>
</dbReference>
<evidence type="ECO:0000256" key="4">
    <source>
        <dbReference type="SAM" id="MobiDB-lite"/>
    </source>
</evidence>
<dbReference type="Proteomes" id="UP001479436">
    <property type="component" value="Unassembled WGS sequence"/>
</dbReference>
<dbReference type="Gene3D" id="2.20.28.10">
    <property type="match status" value="1"/>
</dbReference>
<keyword evidence="8" id="KW-1185">Reference proteome</keyword>
<sequence length="618" mass="68243">MSAIPKPHQAPKIPRSRKRARTSTSDIECPIRDWYLYFPNEDYNDNHAYMPMIKAFVTYAHQNIEVYQTELATKNSVTIYYPDIIQNCPFEELQEIFKVEPNIVLGCLGIAISEAIIERSKQTIHDGLIKDLEDYASRTKITVRISQFEPLSHLKDLKANLIGRLICIRGTVVRTSSVKPIVTQMSFNCTVCSQIQTLRFPDGKYVHPTGCLTYGCKGRVFEPQRGVEGDTRTVDWQRIRIQEKLADDQKDSGRVPRTIECEVTNELVDSVLPGDVITCTGIVKVMQAEDALKGKPRATSTMHILYLDCIGIYKAGGTETLTVDNEENDGSSSKDGIQFSRKDLQFIHDLFQENNLFKLLVNSLCPAIFGHELVKAGLLLALFGGRRRSDVKNQVSIRGDPHVLVVGDPGLGKSQMLSAVVQVAPRGVYVCGSSGISSSGLTVTLCKESGSNDFALEAGALVLGDQGCCCIDEFDKISADHNALLEAMEQQCISIAKAGIVCSLPARTCVIAAANPIGGHYNKAKTVSENLKMSSALLSRFDLIFILIDKPNEEMDMFLSEHVMALHSGSSDKKTSARFSGSNRVTSRACVILCILLTIILANKVTTRMPKMPKMKHR</sequence>
<dbReference type="InterPro" id="IPR003593">
    <property type="entry name" value="AAA+_ATPase"/>
</dbReference>
<evidence type="ECO:0000256" key="1">
    <source>
        <dbReference type="ARBA" id="ARBA00022741"/>
    </source>
</evidence>
<keyword evidence="5" id="KW-0812">Transmembrane</keyword>
<dbReference type="EMBL" id="JASJQH010002918">
    <property type="protein sequence ID" value="KAK9759857.1"/>
    <property type="molecule type" value="Genomic_DNA"/>
</dbReference>
<dbReference type="Gene3D" id="2.40.50.140">
    <property type="entry name" value="Nucleic acid-binding proteins"/>
    <property type="match status" value="1"/>
</dbReference>
<dbReference type="InterPro" id="IPR001208">
    <property type="entry name" value="MCM_dom"/>
</dbReference>
<keyword evidence="5" id="KW-1133">Transmembrane helix</keyword>
<accession>A0ABR2WED2</accession>
<evidence type="ECO:0000313" key="7">
    <source>
        <dbReference type="EMBL" id="KAK9759857.1"/>
    </source>
</evidence>
<dbReference type="Pfam" id="PF00493">
    <property type="entry name" value="MCM"/>
    <property type="match status" value="1"/>
</dbReference>
<dbReference type="InterPro" id="IPR012340">
    <property type="entry name" value="NA-bd_OB-fold"/>
</dbReference>
<comment type="caution">
    <text evidence="7">The sequence shown here is derived from an EMBL/GenBank/DDBJ whole genome shotgun (WGS) entry which is preliminary data.</text>
</comment>
<comment type="similarity">
    <text evidence="3">Belongs to the MCM family.</text>
</comment>
<dbReference type="SMART" id="SM00350">
    <property type="entry name" value="MCM"/>
    <property type="match status" value="1"/>
</dbReference>
<dbReference type="Gene3D" id="3.40.50.300">
    <property type="entry name" value="P-loop containing nucleotide triphosphate hydrolases"/>
    <property type="match status" value="1"/>
</dbReference>
<keyword evidence="1 3" id="KW-0547">Nucleotide-binding</keyword>
<dbReference type="PROSITE" id="PS50051">
    <property type="entry name" value="MCM_2"/>
    <property type="match status" value="1"/>
</dbReference>
<reference evidence="7 8" key="1">
    <citation type="submission" date="2023-04" db="EMBL/GenBank/DDBJ databases">
        <title>Genome of Basidiobolus ranarum AG-B5.</title>
        <authorList>
            <person name="Stajich J.E."/>
            <person name="Carter-House D."/>
            <person name="Gryganskyi A."/>
        </authorList>
    </citation>
    <scope>NUCLEOTIDE SEQUENCE [LARGE SCALE GENOMIC DNA]</scope>
    <source>
        <strain evidence="7 8">AG-B5</strain>
    </source>
</reference>
<keyword evidence="2 3" id="KW-0067">ATP-binding</keyword>
<dbReference type="Pfam" id="PF17207">
    <property type="entry name" value="MCM_OB"/>
    <property type="match status" value="1"/>
</dbReference>
<dbReference type="SMART" id="SM00382">
    <property type="entry name" value="AAA"/>
    <property type="match status" value="1"/>
</dbReference>
<evidence type="ECO:0000259" key="6">
    <source>
        <dbReference type="PROSITE" id="PS50051"/>
    </source>
</evidence>
<organism evidence="7 8">
    <name type="scientific">Basidiobolus ranarum</name>
    <dbReference type="NCBI Taxonomy" id="34480"/>
    <lineage>
        <taxon>Eukaryota</taxon>
        <taxon>Fungi</taxon>
        <taxon>Fungi incertae sedis</taxon>
        <taxon>Zoopagomycota</taxon>
        <taxon>Entomophthoromycotina</taxon>
        <taxon>Basidiobolomycetes</taxon>
        <taxon>Basidiobolales</taxon>
        <taxon>Basidiobolaceae</taxon>
        <taxon>Basidiobolus</taxon>
    </lineage>
</organism>
<name>A0ABR2WED2_9FUNG</name>
<feature type="transmembrane region" description="Helical" evidence="5">
    <location>
        <begin position="585"/>
        <end position="606"/>
    </location>
</feature>
<evidence type="ECO:0000256" key="3">
    <source>
        <dbReference type="RuleBase" id="RU004070"/>
    </source>
</evidence>
<keyword evidence="5" id="KW-0472">Membrane</keyword>
<keyword evidence="3" id="KW-0238">DNA-binding</keyword>